<protein>
    <submittedName>
        <fullName evidence="1">Uncharacterized protein</fullName>
    </submittedName>
</protein>
<reference evidence="2" key="1">
    <citation type="journal article" date="2012" name="Stand. Genomic Sci.">
        <title>Permanent draft genome sequence of the gliding predator Saprospira grandis strain Sa g1 (= HR1).</title>
        <authorList>
            <person name="Mavromatis K."/>
            <person name="Chertkov O."/>
            <person name="Lapidus A."/>
            <person name="Nolan M."/>
            <person name="Lucas S."/>
            <person name="Tice H."/>
            <person name="Del Rio T.G."/>
            <person name="Cheng J.F."/>
            <person name="Han C."/>
            <person name="Tapia R."/>
            <person name="Bruce D."/>
            <person name="Goodwin L.A."/>
            <person name="Pitluck S."/>
            <person name="Huntemann M."/>
            <person name="Liolios K."/>
            <person name="Pagani I."/>
            <person name="Ivanova N."/>
            <person name="Mikhailova N."/>
            <person name="Pati A."/>
            <person name="Chen A."/>
            <person name="Palaniappan K."/>
            <person name="Land M."/>
            <person name="Brambilla E.M."/>
            <person name="Rohde M."/>
            <person name="Spring S."/>
            <person name="Goker M."/>
            <person name="Detter J.C."/>
            <person name="Bristow J."/>
            <person name="Eisen J.A."/>
            <person name="Markowitz V."/>
            <person name="Hugenholtz P."/>
            <person name="Kyrpides N.C."/>
            <person name="Klenk H.P."/>
            <person name="Woyke T."/>
        </authorList>
    </citation>
    <scope>NUCLEOTIDE SEQUENCE [LARGE SCALE GENOMIC DNA]</scope>
    <source>
        <strain evidence="2">DSM 2844</strain>
    </source>
</reference>
<evidence type="ECO:0000313" key="1">
    <source>
        <dbReference type="EMBL" id="EJF53832.1"/>
    </source>
</evidence>
<evidence type="ECO:0000313" key="2">
    <source>
        <dbReference type="Proteomes" id="UP000005113"/>
    </source>
</evidence>
<dbReference type="EMBL" id="JH719942">
    <property type="protein sequence ID" value="EJF53832.1"/>
    <property type="molecule type" value="Genomic_DNA"/>
</dbReference>
<dbReference type="Proteomes" id="UP000005113">
    <property type="component" value="Unassembled WGS sequence"/>
</dbReference>
<sequence>MDKKRTKKNLYLLSSWILRALRKEKKTRPISQRLEFNCRPSLIKALAHKQKMKKKSL</sequence>
<dbReference type="HOGENOM" id="CLU_2994144_0_0_10"/>
<name>J0P8E9_9BACT</name>
<dbReference type="AlphaFoldDB" id="J0P8E9"/>
<gene>
    <name evidence="1" type="ORF">SapgrDRAFT_2151</name>
</gene>
<organism evidence="1 2">
    <name type="scientific">Saprospira grandis DSM 2844</name>
    <dbReference type="NCBI Taxonomy" id="694433"/>
    <lineage>
        <taxon>Bacteria</taxon>
        <taxon>Pseudomonadati</taxon>
        <taxon>Bacteroidota</taxon>
        <taxon>Saprospiria</taxon>
        <taxon>Saprospirales</taxon>
        <taxon>Saprospiraceae</taxon>
        <taxon>Saprospira</taxon>
    </lineage>
</organism>
<accession>J0P8E9</accession>
<proteinExistence type="predicted"/>